<feature type="domain" description="B box-type" evidence="11">
    <location>
        <begin position="1"/>
        <end position="47"/>
    </location>
</feature>
<accession>A0A9Q1QPP9</accession>
<evidence type="ECO:0000256" key="5">
    <source>
        <dbReference type="ARBA" id="ARBA00022771"/>
    </source>
</evidence>
<keyword evidence="7 9" id="KW-0539">Nucleus</keyword>
<keyword evidence="3" id="KW-0479">Metal-binding</keyword>
<evidence type="ECO:0000256" key="4">
    <source>
        <dbReference type="ARBA" id="ARBA00022737"/>
    </source>
</evidence>
<comment type="subcellular location">
    <subcellularLocation>
        <location evidence="1 9">Nucleus</location>
    </subcellularLocation>
</comment>
<feature type="region of interest" description="Disordered" evidence="10">
    <location>
        <begin position="103"/>
        <end position="147"/>
    </location>
</feature>
<evidence type="ECO:0000256" key="10">
    <source>
        <dbReference type="SAM" id="MobiDB-lite"/>
    </source>
</evidence>
<feature type="domain" description="B box-type" evidence="11">
    <location>
        <begin position="43"/>
        <end position="88"/>
    </location>
</feature>
<keyword evidence="14" id="KW-1185">Reference proteome</keyword>
<reference evidence="13" key="1">
    <citation type="submission" date="2022-04" db="EMBL/GenBank/DDBJ databases">
        <title>Carnegiea gigantea Genome sequencing and assembly v2.</title>
        <authorList>
            <person name="Copetti D."/>
            <person name="Sanderson M.J."/>
            <person name="Burquez A."/>
            <person name="Wojciechowski M.F."/>
        </authorList>
    </citation>
    <scope>NUCLEOTIDE SEQUENCE</scope>
    <source>
        <strain evidence="13">SGP5-SGP5p</strain>
        <tissue evidence="13">Aerial part</tissue>
    </source>
</reference>
<name>A0A9Q1QPP9_9CARY</name>
<evidence type="ECO:0000256" key="2">
    <source>
        <dbReference type="ARBA" id="ARBA00010024"/>
    </source>
</evidence>
<evidence type="ECO:0000313" key="14">
    <source>
        <dbReference type="Proteomes" id="UP001153076"/>
    </source>
</evidence>
<dbReference type="SMART" id="SM00336">
    <property type="entry name" value="BBOX"/>
    <property type="match status" value="1"/>
</dbReference>
<evidence type="ECO:0000256" key="9">
    <source>
        <dbReference type="PROSITE-ProRule" id="PRU00357"/>
    </source>
</evidence>
<dbReference type="PROSITE" id="PS51017">
    <property type="entry name" value="CCT"/>
    <property type="match status" value="1"/>
</dbReference>
<evidence type="ECO:0000313" key="13">
    <source>
        <dbReference type="EMBL" id="KAJ8449191.1"/>
    </source>
</evidence>
<evidence type="ECO:0000256" key="6">
    <source>
        <dbReference type="ARBA" id="ARBA00022833"/>
    </source>
</evidence>
<dbReference type="PROSITE" id="PS50119">
    <property type="entry name" value="ZF_BBOX"/>
    <property type="match status" value="2"/>
</dbReference>
<proteinExistence type="inferred from homology"/>
<evidence type="ECO:0000256" key="8">
    <source>
        <dbReference type="PROSITE-ProRule" id="PRU00024"/>
    </source>
</evidence>
<dbReference type="GO" id="GO:0008270">
    <property type="term" value="F:zinc ion binding"/>
    <property type="evidence" value="ECO:0007669"/>
    <property type="project" value="UniProtKB-KW"/>
</dbReference>
<dbReference type="InterPro" id="IPR049808">
    <property type="entry name" value="CONSTANS-like_Bbox1"/>
</dbReference>
<feature type="compositionally biased region" description="Polar residues" evidence="10">
    <location>
        <begin position="103"/>
        <end position="119"/>
    </location>
</feature>
<keyword evidence="4" id="KW-0677">Repeat</keyword>
<feature type="domain" description="CCT" evidence="12">
    <location>
        <begin position="378"/>
        <end position="420"/>
    </location>
</feature>
<dbReference type="GO" id="GO:0005634">
    <property type="term" value="C:nucleus"/>
    <property type="evidence" value="ECO:0007669"/>
    <property type="project" value="UniProtKB-SubCell"/>
</dbReference>
<evidence type="ECO:0000256" key="3">
    <source>
        <dbReference type="ARBA" id="ARBA00022723"/>
    </source>
</evidence>
<evidence type="ECO:0000259" key="12">
    <source>
        <dbReference type="PROSITE" id="PS51017"/>
    </source>
</evidence>
<dbReference type="AlphaFoldDB" id="A0A9Q1QPP9"/>
<evidence type="ECO:0000256" key="7">
    <source>
        <dbReference type="ARBA" id="ARBA00023242"/>
    </source>
</evidence>
<dbReference type="OrthoDB" id="153872at2759"/>
<dbReference type="Proteomes" id="UP001153076">
    <property type="component" value="Unassembled WGS sequence"/>
</dbReference>
<dbReference type="GO" id="GO:0006355">
    <property type="term" value="P:regulation of DNA-templated transcription"/>
    <property type="evidence" value="ECO:0007669"/>
    <property type="project" value="UniProtKB-ARBA"/>
</dbReference>
<keyword evidence="6" id="KW-0862">Zinc</keyword>
<keyword evidence="5 8" id="KW-0863">Zinc-finger</keyword>
<dbReference type="PANTHER" id="PTHR31717:SF46">
    <property type="entry name" value="CCT MOTIF FAMILY PROTEIN-RELATED"/>
    <property type="match status" value="1"/>
</dbReference>
<dbReference type="EMBL" id="JAKOGI010000024">
    <property type="protein sequence ID" value="KAJ8449191.1"/>
    <property type="molecule type" value="Genomic_DNA"/>
</dbReference>
<dbReference type="CDD" id="cd19821">
    <property type="entry name" value="Bbox1_BBX-like"/>
    <property type="match status" value="1"/>
</dbReference>
<comment type="caution">
    <text evidence="13">The sequence shown here is derived from an EMBL/GenBank/DDBJ whole genome shotgun (WGS) entry which is preliminary data.</text>
</comment>
<dbReference type="InterPro" id="IPR010402">
    <property type="entry name" value="CCT_domain"/>
</dbReference>
<gene>
    <name evidence="13" type="ORF">Cgig2_027193</name>
</gene>
<dbReference type="PANTHER" id="PTHR31717">
    <property type="entry name" value="ZINC FINGER PROTEIN CONSTANS-LIKE 10"/>
    <property type="match status" value="1"/>
</dbReference>
<dbReference type="Pfam" id="PF00643">
    <property type="entry name" value="zf-B_box"/>
    <property type="match status" value="1"/>
</dbReference>
<dbReference type="Pfam" id="PF06203">
    <property type="entry name" value="CCT"/>
    <property type="match status" value="1"/>
</dbReference>
<evidence type="ECO:0000256" key="1">
    <source>
        <dbReference type="ARBA" id="ARBA00004123"/>
    </source>
</evidence>
<dbReference type="InterPro" id="IPR000315">
    <property type="entry name" value="Znf_B-box"/>
</dbReference>
<organism evidence="13 14">
    <name type="scientific">Carnegiea gigantea</name>
    <dbReference type="NCBI Taxonomy" id="171969"/>
    <lineage>
        <taxon>Eukaryota</taxon>
        <taxon>Viridiplantae</taxon>
        <taxon>Streptophyta</taxon>
        <taxon>Embryophyta</taxon>
        <taxon>Tracheophyta</taxon>
        <taxon>Spermatophyta</taxon>
        <taxon>Magnoliopsida</taxon>
        <taxon>eudicotyledons</taxon>
        <taxon>Gunneridae</taxon>
        <taxon>Pentapetalae</taxon>
        <taxon>Caryophyllales</taxon>
        <taxon>Cactineae</taxon>
        <taxon>Cactaceae</taxon>
        <taxon>Cactoideae</taxon>
        <taxon>Echinocereeae</taxon>
        <taxon>Carnegiea</taxon>
    </lineage>
</organism>
<protein>
    <submittedName>
        <fullName evidence="13">Uncharacterized protein</fullName>
    </submittedName>
</protein>
<evidence type="ECO:0000259" key="11">
    <source>
        <dbReference type="PROSITE" id="PS50119"/>
    </source>
</evidence>
<sequence length="434" mass="47662">MEPMCELCGQARAVVYCKSDSARLCLQCDIHVHTANSLSLRHRRSLICDKCNSQPATTRCIDEALCICEGCDYSSTSCSGTGHRRVPLNSYFGCASLGELSKLSGSTQDKPNSIDSSFPNRLHDMANGGGSGNSDDPMSRLPVNDENDNGFLDSGSKFDPWTISSSPMASRYQLSYMQPNCNDQETYLPDESNISKVMAAPCLTSLDVHTGDICDGIDMDNVAFSFDNSEDLLSYTPQQSYPKYNLDSIGLDSLLMERHRSFHKSNVPVMESTLEASSSDVPDNMPFPSDPCLVGSANMMQNFSSSTANCVLMNPPCSRNISLSFHAGQAPSSISLSLSSITRESSPASYQDCGLSPAFLNGESPWESTLETSCPLARDKAKMRYKEKKKTRSFGKQIRYASRKARADTRKRVKGRFVKASEAYDYDPLVRTDL</sequence>
<comment type="similarity">
    <text evidence="2">Belongs to the CONSTANS family.</text>
</comment>